<reference evidence="1 2" key="1">
    <citation type="submission" date="2015-05" db="EMBL/GenBank/DDBJ databases">
        <title>Genome sequencing and analysis of members of genus Stenotrophomonas.</title>
        <authorList>
            <person name="Patil P.P."/>
            <person name="Midha S."/>
            <person name="Patil P.B."/>
        </authorList>
    </citation>
    <scope>NUCLEOTIDE SEQUENCE [LARGE SCALE GENOMIC DNA]</scope>
    <source>
        <strain evidence="1 2">DSM 18941</strain>
    </source>
</reference>
<accession>A0A0R0CMP2</accession>
<gene>
    <name evidence="1" type="ORF">ABB27_03300</name>
</gene>
<dbReference type="PATRIC" id="fig|405446.3.peg.3802"/>
<dbReference type="Proteomes" id="UP000051863">
    <property type="component" value="Unassembled WGS sequence"/>
</dbReference>
<evidence type="ECO:0000313" key="2">
    <source>
        <dbReference type="Proteomes" id="UP000051863"/>
    </source>
</evidence>
<evidence type="ECO:0000313" key="1">
    <source>
        <dbReference type="EMBL" id="KRG71293.1"/>
    </source>
</evidence>
<sequence length="63" mass="6903">MKVATPAMKLDVRINDVKAEDGLLVMDGVAGMLPCKTSLTPAEFRQMMKLALRPSVLALLFKK</sequence>
<name>A0A0R0CMP2_9GAMM</name>
<protein>
    <submittedName>
        <fullName evidence="1">Uncharacterized protein</fullName>
    </submittedName>
</protein>
<comment type="caution">
    <text evidence="1">The sequence shown here is derived from an EMBL/GenBank/DDBJ whole genome shotgun (WGS) entry which is preliminary data.</text>
</comment>
<dbReference type="RefSeq" id="WP_057626798.1">
    <property type="nucleotide sequence ID" value="NZ_JBDJMY010000019.1"/>
</dbReference>
<dbReference type="EMBL" id="LDJJ01000009">
    <property type="protein sequence ID" value="KRG71293.1"/>
    <property type="molecule type" value="Genomic_DNA"/>
</dbReference>
<dbReference type="OrthoDB" id="6039234at2"/>
<organism evidence="1 2">
    <name type="scientific">Stenotrophomonas terrae</name>
    <dbReference type="NCBI Taxonomy" id="405446"/>
    <lineage>
        <taxon>Bacteria</taxon>
        <taxon>Pseudomonadati</taxon>
        <taxon>Pseudomonadota</taxon>
        <taxon>Gammaproteobacteria</taxon>
        <taxon>Lysobacterales</taxon>
        <taxon>Lysobacteraceae</taxon>
        <taxon>Stenotrophomonas</taxon>
    </lineage>
</organism>
<proteinExistence type="predicted"/>
<keyword evidence="2" id="KW-1185">Reference proteome</keyword>
<dbReference type="AlphaFoldDB" id="A0A0R0CMP2"/>